<evidence type="ECO:0000313" key="2">
    <source>
        <dbReference type="EMBL" id="KAF2804390.1"/>
    </source>
</evidence>
<dbReference type="EMBL" id="MU003713">
    <property type="protein sequence ID" value="KAF2804390.1"/>
    <property type="molecule type" value="Genomic_DNA"/>
</dbReference>
<sequence>MATFPEAAYEALPTPATPRSGEALTSLLDMIKRVPDDEASSQHKARLHQKVTNAAQTYLAKIALLYDRNQFLAKSNNEGKARRAADQGVLRIAKVMTYEDLEKARAERALKDAKKAKKEAKKAEKEAKKAAKEAKNVASAALEAEEAATGKKTRGRKRKSAASGVDVAEPTAKVVRRSETQVAEGEQEVGAPEPKIKAARTSKGPEPPLSTVAHAEDETALEPWRAAVAQTW</sequence>
<reference evidence="4" key="2">
    <citation type="submission" date="2020-04" db="EMBL/GenBank/DDBJ databases">
        <authorList>
            <consortium name="NCBI Genome Project"/>
        </authorList>
    </citation>
    <scope>NUCLEOTIDE SEQUENCE</scope>
    <source>
        <strain evidence="4">CBS 304.34</strain>
    </source>
</reference>
<evidence type="ECO:0000313" key="4">
    <source>
        <dbReference type="RefSeq" id="XP_033571354.1"/>
    </source>
</evidence>
<evidence type="ECO:0000313" key="3">
    <source>
        <dbReference type="Proteomes" id="UP000504636"/>
    </source>
</evidence>
<gene>
    <name evidence="2 4" type="ORF">BDZ99DRAFT_491192</name>
</gene>
<feature type="compositionally biased region" description="Basic and acidic residues" evidence="1">
    <location>
        <begin position="121"/>
        <end position="135"/>
    </location>
</feature>
<evidence type="ECO:0000256" key="1">
    <source>
        <dbReference type="SAM" id="MobiDB-lite"/>
    </source>
</evidence>
<name>A0A6A6Y6S9_9PEZI</name>
<reference evidence="2 4" key="1">
    <citation type="journal article" date="2020" name="Stud. Mycol.">
        <title>101 Dothideomycetes genomes: a test case for predicting lifestyles and emergence of pathogens.</title>
        <authorList>
            <person name="Haridas S."/>
            <person name="Albert R."/>
            <person name="Binder M."/>
            <person name="Bloem J."/>
            <person name="Labutti K."/>
            <person name="Salamov A."/>
            <person name="Andreopoulos B."/>
            <person name="Baker S."/>
            <person name="Barry K."/>
            <person name="Bills G."/>
            <person name="Bluhm B."/>
            <person name="Cannon C."/>
            <person name="Castanera R."/>
            <person name="Culley D."/>
            <person name="Daum C."/>
            <person name="Ezra D."/>
            <person name="Gonzalez J."/>
            <person name="Henrissat B."/>
            <person name="Kuo A."/>
            <person name="Liang C."/>
            <person name="Lipzen A."/>
            <person name="Lutzoni F."/>
            <person name="Magnuson J."/>
            <person name="Mondo S."/>
            <person name="Nolan M."/>
            <person name="Ohm R."/>
            <person name="Pangilinan J."/>
            <person name="Park H.-J."/>
            <person name="Ramirez L."/>
            <person name="Alfaro M."/>
            <person name="Sun H."/>
            <person name="Tritt A."/>
            <person name="Yoshinaga Y."/>
            <person name="Zwiers L.-H."/>
            <person name="Turgeon B."/>
            <person name="Goodwin S."/>
            <person name="Spatafora J."/>
            <person name="Crous P."/>
            <person name="Grigoriev I."/>
        </authorList>
    </citation>
    <scope>NUCLEOTIDE SEQUENCE</scope>
    <source>
        <strain evidence="2 4">CBS 304.34</strain>
    </source>
</reference>
<reference evidence="4" key="3">
    <citation type="submission" date="2025-04" db="UniProtKB">
        <authorList>
            <consortium name="RefSeq"/>
        </authorList>
    </citation>
    <scope>IDENTIFICATION</scope>
    <source>
        <strain evidence="4">CBS 304.34</strain>
    </source>
</reference>
<feature type="region of interest" description="Disordered" evidence="1">
    <location>
        <begin position="1"/>
        <end position="21"/>
    </location>
</feature>
<dbReference type="AlphaFoldDB" id="A0A6A6Y6S9"/>
<accession>A0A6A6Y6S9</accession>
<proteinExistence type="predicted"/>
<keyword evidence="3" id="KW-1185">Reference proteome</keyword>
<feature type="compositionally biased region" description="Basic residues" evidence="1">
    <location>
        <begin position="151"/>
        <end position="160"/>
    </location>
</feature>
<dbReference type="GeneID" id="54463982"/>
<feature type="region of interest" description="Disordered" evidence="1">
    <location>
        <begin position="117"/>
        <end position="220"/>
    </location>
</feature>
<organism evidence="2">
    <name type="scientific">Mytilinidion resinicola</name>
    <dbReference type="NCBI Taxonomy" id="574789"/>
    <lineage>
        <taxon>Eukaryota</taxon>
        <taxon>Fungi</taxon>
        <taxon>Dikarya</taxon>
        <taxon>Ascomycota</taxon>
        <taxon>Pezizomycotina</taxon>
        <taxon>Dothideomycetes</taxon>
        <taxon>Pleosporomycetidae</taxon>
        <taxon>Mytilinidiales</taxon>
        <taxon>Mytilinidiaceae</taxon>
        <taxon>Mytilinidion</taxon>
    </lineage>
</organism>
<protein>
    <submittedName>
        <fullName evidence="2 4">Uncharacterized protein</fullName>
    </submittedName>
</protein>
<dbReference type="OrthoDB" id="4357141at2759"/>
<dbReference type="Proteomes" id="UP000504636">
    <property type="component" value="Unplaced"/>
</dbReference>
<dbReference type="RefSeq" id="XP_033571354.1">
    <property type="nucleotide sequence ID" value="XM_033723089.1"/>
</dbReference>